<accession>A0A2S0KDT8</accession>
<protein>
    <recommendedName>
        <fullName evidence="1">ER-bound oxygenase mpaB/mpaB'/Rubber oxygenase catalytic domain-containing protein</fullName>
    </recommendedName>
</protein>
<dbReference type="AlphaFoldDB" id="A0A2S0KDT8"/>
<keyword evidence="3" id="KW-1185">Reference proteome</keyword>
<evidence type="ECO:0000313" key="2">
    <source>
        <dbReference type="EMBL" id="AVL99842.1"/>
    </source>
</evidence>
<name>A0A2S0KDT8_9ACTN</name>
<gene>
    <name evidence="2" type="ORF">C6V83_05650</name>
</gene>
<dbReference type="RefSeq" id="WP_105941574.1">
    <property type="nucleotide sequence ID" value="NZ_CP027433.1"/>
</dbReference>
<dbReference type="GO" id="GO:0016491">
    <property type="term" value="F:oxidoreductase activity"/>
    <property type="evidence" value="ECO:0007669"/>
    <property type="project" value="InterPro"/>
</dbReference>
<dbReference type="KEGG" id="git:C6V83_05650"/>
<evidence type="ECO:0000259" key="1">
    <source>
        <dbReference type="Pfam" id="PF09995"/>
    </source>
</evidence>
<dbReference type="Proteomes" id="UP000239814">
    <property type="component" value="Chromosome"/>
</dbReference>
<dbReference type="OrthoDB" id="4374383at2"/>
<dbReference type="InterPro" id="IPR018713">
    <property type="entry name" value="MPAB/Lcp_cat_dom"/>
</dbReference>
<feature type="domain" description="ER-bound oxygenase mpaB/mpaB'/Rubber oxygenase catalytic" evidence="1">
    <location>
        <begin position="2"/>
        <end position="75"/>
    </location>
</feature>
<sequence length="77" mass="8774">MLDEPSSCLLWPRAALMQLAHPAIAHTEVESGAYANRGTERWRATMEYLRLVAGADDETLRFLVREVNRIHASVRRP</sequence>
<evidence type="ECO:0000313" key="3">
    <source>
        <dbReference type="Proteomes" id="UP000239814"/>
    </source>
</evidence>
<dbReference type="Pfam" id="PF09995">
    <property type="entry name" value="MPAB_Lcp_cat"/>
    <property type="match status" value="1"/>
</dbReference>
<dbReference type="EMBL" id="CP027433">
    <property type="protein sequence ID" value="AVL99842.1"/>
    <property type="molecule type" value="Genomic_DNA"/>
</dbReference>
<reference evidence="2 3" key="1">
    <citation type="submission" date="2018-03" db="EMBL/GenBank/DDBJ databases">
        <title>Characteristics and genome of n-alkane degrading marine bacteria Gordonia iterans isolated from crude oil contaminated in Tae-an, South Korea.</title>
        <authorList>
            <person name="Lee S.-S."/>
            <person name="Kim H."/>
        </authorList>
    </citation>
    <scope>NUCLEOTIDE SEQUENCE [LARGE SCALE GENOMIC DNA]</scope>
    <source>
        <strain evidence="2 3">Co17</strain>
    </source>
</reference>
<organism evidence="2 3">
    <name type="scientific">Gordonia iterans</name>
    <dbReference type="NCBI Taxonomy" id="1004901"/>
    <lineage>
        <taxon>Bacteria</taxon>
        <taxon>Bacillati</taxon>
        <taxon>Actinomycetota</taxon>
        <taxon>Actinomycetes</taxon>
        <taxon>Mycobacteriales</taxon>
        <taxon>Gordoniaceae</taxon>
        <taxon>Gordonia</taxon>
    </lineage>
</organism>
<proteinExistence type="predicted"/>